<dbReference type="GO" id="GO:0120251">
    <property type="term" value="P:hydrocarbon biosynthetic process"/>
    <property type="evidence" value="ECO:0007669"/>
    <property type="project" value="UniProtKB-ARBA"/>
</dbReference>
<comment type="caution">
    <text evidence="7">The sequence shown here is derived from an EMBL/GenBank/DDBJ whole genome shotgun (WGS) entry which is preliminary data.</text>
</comment>
<dbReference type="InterPro" id="IPR008949">
    <property type="entry name" value="Isoprenoid_synthase_dom_sf"/>
</dbReference>
<dbReference type="InterPro" id="IPR036965">
    <property type="entry name" value="Terpene_synth_N_sf"/>
</dbReference>
<dbReference type="InterPro" id="IPR034741">
    <property type="entry name" value="Terpene_cyclase-like_1_C"/>
</dbReference>
<sequence>MQLIDTVQRLGVGYLFEREVEEALEDLFINVDDDNNTINLYHTTLRFRLLRQQGFPVSHDVFMKLKDNEGRFKEWLSSDEQGLLSLYEAAHVALNGEDILDEILSFATRTLKRVLVVHNKTTNHSISKKQIEFSLRFPIWKCIPRLMTRNYIDLYSEDPSHDPKLLTFAKLDFNRVQKFHQQELHEITKWWSIVQVATNFPYARDRVVECYFGMTAIYFEPKYRRARMILSKICLTMILVDDTYDNYATYEELQILTKAIERLEIEALETLPDTMKDIYHIILNTYEEIKMELGKIGCSFGAEYAKAELKRMCRSFLVEARWRTEGYVPTVEEYKTDAYITSSSLIVPTYAFLGMGTEIVTRDALKWLTNEPKMLRAIGAITRLHNDIVSYEMERKREHVASAVDCYMKEHAKSQEEATEIIWKEISKAWKDITEMHQKPTPLPAALIERLLNYARFYHVLYEQGDAYTHPQLMKAQVASLFVNPVPL</sequence>
<dbReference type="Pfam" id="PF01397">
    <property type="entry name" value="Terpene_synth"/>
    <property type="match status" value="1"/>
</dbReference>
<reference evidence="7" key="1">
    <citation type="submission" date="2022-08" db="EMBL/GenBank/DDBJ databases">
        <authorList>
            <person name="Gutierrez-Valencia J."/>
        </authorList>
    </citation>
    <scope>NUCLEOTIDE SEQUENCE</scope>
</reference>
<evidence type="ECO:0000313" key="8">
    <source>
        <dbReference type="Proteomes" id="UP001154282"/>
    </source>
</evidence>
<dbReference type="PANTHER" id="PTHR31225">
    <property type="entry name" value="OS04G0344100 PROTEIN-RELATED"/>
    <property type="match status" value="1"/>
</dbReference>
<dbReference type="InterPro" id="IPR044814">
    <property type="entry name" value="Terpene_cyclase_plant_C1"/>
</dbReference>
<dbReference type="InterPro" id="IPR005630">
    <property type="entry name" value="Terpene_synthase_metal-bd"/>
</dbReference>
<evidence type="ECO:0000313" key="7">
    <source>
        <dbReference type="EMBL" id="CAI0456611.1"/>
    </source>
</evidence>
<keyword evidence="2" id="KW-0479">Metal-binding</keyword>
<evidence type="ECO:0000259" key="5">
    <source>
        <dbReference type="Pfam" id="PF01397"/>
    </source>
</evidence>
<name>A0AAV0NE27_9ROSI</name>
<dbReference type="SFLD" id="SFLDS00005">
    <property type="entry name" value="Isoprenoid_Synthase_Type_I"/>
    <property type="match status" value="1"/>
</dbReference>
<dbReference type="FunFam" id="1.10.600.10:FF:000007">
    <property type="entry name" value="Isoprene synthase, chloroplastic"/>
    <property type="match status" value="1"/>
</dbReference>
<dbReference type="PANTHER" id="PTHR31225:SF205">
    <property type="entry name" value="(-)-GERMACRENE D SYNTHASE-LIKE"/>
    <property type="match status" value="1"/>
</dbReference>
<feature type="domain" description="Terpene synthase N-terminal" evidence="5">
    <location>
        <begin position="1"/>
        <end position="135"/>
    </location>
</feature>
<proteinExistence type="predicted"/>
<dbReference type="Proteomes" id="UP001154282">
    <property type="component" value="Unassembled WGS sequence"/>
</dbReference>
<gene>
    <name evidence="7" type="ORF">LITE_LOCUS32834</name>
</gene>
<dbReference type="SUPFAM" id="SSF48576">
    <property type="entry name" value="Terpenoid synthases"/>
    <property type="match status" value="1"/>
</dbReference>
<evidence type="ECO:0000256" key="1">
    <source>
        <dbReference type="ARBA" id="ARBA00001946"/>
    </source>
</evidence>
<evidence type="ECO:0000256" key="2">
    <source>
        <dbReference type="ARBA" id="ARBA00022723"/>
    </source>
</evidence>
<dbReference type="SFLD" id="SFLDG01019">
    <property type="entry name" value="Terpene_Cyclase_Like_1_C_Termi"/>
    <property type="match status" value="1"/>
</dbReference>
<dbReference type="CDD" id="cd00684">
    <property type="entry name" value="Terpene_cyclase_plant_C1"/>
    <property type="match status" value="1"/>
</dbReference>
<dbReference type="Pfam" id="PF03936">
    <property type="entry name" value="Terpene_synth_C"/>
    <property type="match status" value="1"/>
</dbReference>
<organism evidence="7 8">
    <name type="scientific">Linum tenue</name>
    <dbReference type="NCBI Taxonomy" id="586396"/>
    <lineage>
        <taxon>Eukaryota</taxon>
        <taxon>Viridiplantae</taxon>
        <taxon>Streptophyta</taxon>
        <taxon>Embryophyta</taxon>
        <taxon>Tracheophyta</taxon>
        <taxon>Spermatophyta</taxon>
        <taxon>Magnoliopsida</taxon>
        <taxon>eudicotyledons</taxon>
        <taxon>Gunneridae</taxon>
        <taxon>Pentapetalae</taxon>
        <taxon>rosids</taxon>
        <taxon>fabids</taxon>
        <taxon>Malpighiales</taxon>
        <taxon>Linaceae</taxon>
        <taxon>Linum</taxon>
    </lineage>
</organism>
<dbReference type="Gene3D" id="1.50.10.130">
    <property type="entry name" value="Terpene synthase, N-terminal domain"/>
    <property type="match status" value="1"/>
</dbReference>
<evidence type="ECO:0000256" key="3">
    <source>
        <dbReference type="ARBA" id="ARBA00022842"/>
    </source>
</evidence>
<accession>A0AAV0NE27</accession>
<dbReference type="SUPFAM" id="SSF48239">
    <property type="entry name" value="Terpenoid cyclases/Protein prenyltransferases"/>
    <property type="match status" value="1"/>
</dbReference>
<dbReference type="GO" id="GO:0016102">
    <property type="term" value="P:diterpenoid biosynthetic process"/>
    <property type="evidence" value="ECO:0007669"/>
    <property type="project" value="InterPro"/>
</dbReference>
<dbReference type="InterPro" id="IPR050148">
    <property type="entry name" value="Terpene_synthase-like"/>
</dbReference>
<dbReference type="AlphaFoldDB" id="A0AAV0NE27"/>
<comment type="cofactor">
    <cofactor evidence="1">
        <name>Mg(2+)</name>
        <dbReference type="ChEBI" id="CHEBI:18420"/>
    </cofactor>
</comment>
<dbReference type="Gene3D" id="1.10.600.10">
    <property type="entry name" value="Farnesyl Diphosphate Synthase"/>
    <property type="match status" value="1"/>
</dbReference>
<dbReference type="GO" id="GO:0000287">
    <property type="term" value="F:magnesium ion binding"/>
    <property type="evidence" value="ECO:0007669"/>
    <property type="project" value="InterPro"/>
</dbReference>
<dbReference type="GO" id="GO:0010333">
    <property type="term" value="F:terpene synthase activity"/>
    <property type="evidence" value="ECO:0007669"/>
    <property type="project" value="InterPro"/>
</dbReference>
<dbReference type="InterPro" id="IPR001906">
    <property type="entry name" value="Terpene_synth_N"/>
</dbReference>
<evidence type="ECO:0000256" key="4">
    <source>
        <dbReference type="ARBA" id="ARBA00023239"/>
    </source>
</evidence>
<protein>
    <submittedName>
        <fullName evidence="7">Uncharacterized protein</fullName>
    </submittedName>
</protein>
<keyword evidence="8" id="KW-1185">Reference proteome</keyword>
<keyword evidence="4" id="KW-0456">Lyase</keyword>
<dbReference type="EMBL" id="CAMGYJ010000008">
    <property type="protein sequence ID" value="CAI0456611.1"/>
    <property type="molecule type" value="Genomic_DNA"/>
</dbReference>
<dbReference type="InterPro" id="IPR008930">
    <property type="entry name" value="Terpenoid_cyclase/PrenylTrfase"/>
</dbReference>
<feature type="domain" description="Terpene synthase metal-binding" evidence="6">
    <location>
        <begin position="195"/>
        <end position="432"/>
    </location>
</feature>
<keyword evidence="3" id="KW-0460">Magnesium</keyword>
<evidence type="ECO:0000259" key="6">
    <source>
        <dbReference type="Pfam" id="PF03936"/>
    </source>
</evidence>